<accession>A0AAJ0GGU4</accession>
<evidence type="ECO:0000256" key="1">
    <source>
        <dbReference type="ARBA" id="ARBA00009143"/>
    </source>
</evidence>
<feature type="compositionally biased region" description="Gly residues" evidence="2">
    <location>
        <begin position="211"/>
        <end position="228"/>
    </location>
</feature>
<feature type="region of interest" description="Disordered" evidence="2">
    <location>
        <begin position="189"/>
        <end position="230"/>
    </location>
</feature>
<dbReference type="PANTHER" id="PTHR13082">
    <property type="entry name" value="SAP18"/>
    <property type="match status" value="1"/>
</dbReference>
<evidence type="ECO:0000256" key="2">
    <source>
        <dbReference type="SAM" id="MobiDB-lite"/>
    </source>
</evidence>
<dbReference type="PANTHER" id="PTHR13082:SF0">
    <property type="entry name" value="HISTONE DEACETYLASE COMPLEX SUBUNIT SAP18"/>
    <property type="match status" value="1"/>
</dbReference>
<dbReference type="GO" id="GO:0005634">
    <property type="term" value="C:nucleus"/>
    <property type="evidence" value="ECO:0007669"/>
    <property type="project" value="TreeGrafter"/>
</dbReference>
<name>A0AAJ0GGU4_9PEZI</name>
<keyword evidence="4" id="KW-1185">Reference proteome</keyword>
<proteinExistence type="inferred from homology"/>
<evidence type="ECO:0008006" key="5">
    <source>
        <dbReference type="Google" id="ProtNLM"/>
    </source>
</evidence>
<protein>
    <recommendedName>
        <fullName evidence="5">Sin3-associated polypeptide Sap18</fullName>
    </recommendedName>
</protein>
<reference evidence="3" key="1">
    <citation type="submission" date="2023-04" db="EMBL/GenBank/DDBJ databases">
        <title>Black Yeasts Isolated from many extreme environments.</title>
        <authorList>
            <person name="Coleine C."/>
            <person name="Stajich J.E."/>
            <person name="Selbmann L."/>
        </authorList>
    </citation>
    <scope>NUCLEOTIDE SEQUENCE</scope>
    <source>
        <strain evidence="3">CCFEE 5312</strain>
    </source>
</reference>
<dbReference type="AlphaFoldDB" id="A0AAJ0GGU4"/>
<dbReference type="InterPro" id="IPR010516">
    <property type="entry name" value="SAP18"/>
</dbReference>
<dbReference type="Pfam" id="PF06487">
    <property type="entry name" value="SAP18"/>
    <property type="match status" value="1"/>
</dbReference>
<evidence type="ECO:0000313" key="3">
    <source>
        <dbReference type="EMBL" id="KAK3057312.1"/>
    </source>
</evidence>
<dbReference type="EMBL" id="JAWDJX010000003">
    <property type="protein sequence ID" value="KAK3057312.1"/>
    <property type="molecule type" value="Genomic_DNA"/>
</dbReference>
<dbReference type="Gene3D" id="3.10.20.550">
    <property type="entry name" value="ASAP complex, SAP18 subunit"/>
    <property type="match status" value="1"/>
</dbReference>
<organism evidence="3 4">
    <name type="scientific">Extremus antarcticus</name>
    <dbReference type="NCBI Taxonomy" id="702011"/>
    <lineage>
        <taxon>Eukaryota</taxon>
        <taxon>Fungi</taxon>
        <taxon>Dikarya</taxon>
        <taxon>Ascomycota</taxon>
        <taxon>Pezizomycotina</taxon>
        <taxon>Dothideomycetes</taxon>
        <taxon>Dothideomycetidae</taxon>
        <taxon>Mycosphaerellales</taxon>
        <taxon>Extremaceae</taxon>
        <taxon>Extremus</taxon>
    </lineage>
</organism>
<evidence type="ECO:0000313" key="4">
    <source>
        <dbReference type="Proteomes" id="UP001271007"/>
    </source>
</evidence>
<gene>
    <name evidence="3" type="ORF">LTR09_001494</name>
</gene>
<sequence length="317" mass="33722">MSLQPTNLPVDRSTTTPFLLRLFWRQSSPLSPHEFAIAPPADTSNIPDYTSLLPSSIRQQSVQIYTWPTCTLSELTGLLTSVLPAGLLPSPSAGTRLVFKLIFPDTRGQIDETGRGRWVDRQLGSVVLGASGGGDGDEVMGVDDVVKVEALSGDADKTLSDARFVIGDYVACTIYPPGADGRVAPLPPPMSGRGPRDAYAAPRGRENGYGPPRGGSYRGSYGGRGGGAAPPADMVEVVDTEEVEEGDGWSASTAITAPTPEFPGIMSESLRMKSESPYIKSEFPDTNSYFPVVESEVPVVKGEVLVDESKFPITKKA</sequence>
<comment type="caution">
    <text evidence="3">The sequence shown here is derived from an EMBL/GenBank/DDBJ whole genome shotgun (WGS) entry which is preliminary data.</text>
</comment>
<dbReference type="InterPro" id="IPR042534">
    <property type="entry name" value="SAP18_sf"/>
</dbReference>
<comment type="similarity">
    <text evidence="1">Belongs to the SAP18 family.</text>
</comment>
<dbReference type="Proteomes" id="UP001271007">
    <property type="component" value="Unassembled WGS sequence"/>
</dbReference>